<evidence type="ECO:0000259" key="2">
    <source>
        <dbReference type="Pfam" id="PF11954"/>
    </source>
</evidence>
<dbReference type="EMBL" id="CP032157">
    <property type="protein sequence ID" value="AXY74868.1"/>
    <property type="molecule type" value="Genomic_DNA"/>
</dbReference>
<evidence type="ECO:0000256" key="1">
    <source>
        <dbReference type="SAM" id="SignalP"/>
    </source>
</evidence>
<dbReference type="AlphaFoldDB" id="A0A3B7ML07"/>
<dbReference type="Pfam" id="PF14534">
    <property type="entry name" value="DUF4440"/>
    <property type="match status" value="1"/>
</dbReference>
<evidence type="ECO:0000313" key="4">
    <source>
        <dbReference type="EMBL" id="AXY74868.1"/>
    </source>
</evidence>
<keyword evidence="5" id="KW-1185">Reference proteome</keyword>
<sequence>MKSIVCIRIVLAGLLSLSGIYSVQAQSTPEELSKVILQKDSLFWKGYNDCDTSLTGQFLAAEIEFFHDKGGITKGRQAMQESLKKNLCSDNNYRLRREAIPGTVKVYPLAKNNEIYGAIMVGEHYFYVTKNGKPEFRDGHASFNHLWLKKDGEWKMERILSYDHHEAAPDAKTPIKLPAAVLRQYAGLYKGPQTDSLLIRDEKGVLVMISRNKKTTIYPESANTFFMKERPIVFEFIRDTKKKVTSLRVMEHGALAEELTLVK</sequence>
<gene>
    <name evidence="4" type="ORF">D3H65_13115</name>
</gene>
<dbReference type="RefSeq" id="WP_119050751.1">
    <property type="nucleotide sequence ID" value="NZ_CP032157.1"/>
</dbReference>
<dbReference type="Proteomes" id="UP000263900">
    <property type="component" value="Chromosome"/>
</dbReference>
<reference evidence="4 5" key="1">
    <citation type="submission" date="2018-09" db="EMBL/GenBank/DDBJ databases">
        <title>Genome sequencing of strain 6GH32-13.</title>
        <authorList>
            <person name="Weon H.-Y."/>
            <person name="Heo J."/>
            <person name="Kwon S.-W."/>
        </authorList>
    </citation>
    <scope>NUCLEOTIDE SEQUENCE [LARGE SCALE GENOMIC DNA]</scope>
    <source>
        <strain evidence="4 5">5GH32-13</strain>
    </source>
</reference>
<dbReference type="Gene3D" id="3.10.450.50">
    <property type="match status" value="1"/>
</dbReference>
<dbReference type="InterPro" id="IPR021860">
    <property type="entry name" value="Peptidase_S12_Pab87-rel_C"/>
</dbReference>
<proteinExistence type="predicted"/>
<dbReference type="OrthoDB" id="1357763at2"/>
<keyword evidence="1" id="KW-0732">Signal</keyword>
<feature type="signal peptide" evidence="1">
    <location>
        <begin position="1"/>
        <end position="25"/>
    </location>
</feature>
<protein>
    <submittedName>
        <fullName evidence="4">DUF4440 domain-containing protein</fullName>
    </submittedName>
</protein>
<dbReference type="InterPro" id="IPR032710">
    <property type="entry name" value="NTF2-like_dom_sf"/>
</dbReference>
<organism evidence="4 5">
    <name type="scientific">Paraflavitalea soli</name>
    <dbReference type="NCBI Taxonomy" id="2315862"/>
    <lineage>
        <taxon>Bacteria</taxon>
        <taxon>Pseudomonadati</taxon>
        <taxon>Bacteroidota</taxon>
        <taxon>Chitinophagia</taxon>
        <taxon>Chitinophagales</taxon>
        <taxon>Chitinophagaceae</taxon>
        <taxon>Paraflavitalea</taxon>
    </lineage>
</organism>
<feature type="domain" description="DUF4440" evidence="3">
    <location>
        <begin position="36"/>
        <end position="156"/>
    </location>
</feature>
<feature type="chain" id="PRO_5017631268" evidence="1">
    <location>
        <begin position="26"/>
        <end position="263"/>
    </location>
</feature>
<accession>A0A3B7ML07</accession>
<dbReference type="SUPFAM" id="SSF54427">
    <property type="entry name" value="NTF2-like"/>
    <property type="match status" value="1"/>
</dbReference>
<dbReference type="KEGG" id="pseg:D3H65_13115"/>
<evidence type="ECO:0000313" key="5">
    <source>
        <dbReference type="Proteomes" id="UP000263900"/>
    </source>
</evidence>
<evidence type="ECO:0000259" key="3">
    <source>
        <dbReference type="Pfam" id="PF14534"/>
    </source>
</evidence>
<name>A0A3B7ML07_9BACT</name>
<dbReference type="InterPro" id="IPR027843">
    <property type="entry name" value="DUF4440"/>
</dbReference>
<dbReference type="Pfam" id="PF11954">
    <property type="entry name" value="DUF3471"/>
    <property type="match status" value="1"/>
</dbReference>
<feature type="domain" description="Peptidase S12 Pab87-related C-terminal" evidence="2">
    <location>
        <begin position="173"/>
        <end position="250"/>
    </location>
</feature>